<accession>A0A543ATV5</accession>
<proteinExistence type="predicted"/>
<evidence type="ECO:0000313" key="1">
    <source>
        <dbReference type="EMBL" id="TQL76002.1"/>
    </source>
</evidence>
<keyword evidence="2" id="KW-1185">Reference proteome</keyword>
<dbReference type="RefSeq" id="WP_142036756.1">
    <property type="nucleotide sequence ID" value="NZ_JBHTGS010000001.1"/>
</dbReference>
<dbReference type="EMBL" id="VFOW01000001">
    <property type="protein sequence ID" value="TQL76002.1"/>
    <property type="molecule type" value="Genomic_DNA"/>
</dbReference>
<dbReference type="Proteomes" id="UP000317043">
    <property type="component" value="Unassembled WGS sequence"/>
</dbReference>
<comment type="caution">
    <text evidence="1">The sequence shown here is derived from an EMBL/GenBank/DDBJ whole genome shotgun (WGS) entry which is preliminary data.</text>
</comment>
<organism evidence="1 2">
    <name type="scientific">Stackebrandtia endophytica</name>
    <dbReference type="NCBI Taxonomy" id="1496996"/>
    <lineage>
        <taxon>Bacteria</taxon>
        <taxon>Bacillati</taxon>
        <taxon>Actinomycetota</taxon>
        <taxon>Actinomycetes</taxon>
        <taxon>Glycomycetales</taxon>
        <taxon>Glycomycetaceae</taxon>
        <taxon>Stackebrandtia</taxon>
    </lineage>
</organism>
<name>A0A543ATV5_9ACTN</name>
<dbReference type="SUPFAM" id="SSF56112">
    <property type="entry name" value="Protein kinase-like (PK-like)"/>
    <property type="match status" value="1"/>
</dbReference>
<sequence length="405" mass="44788">MSERVAATDDQQRRADYLAEVTTTLYPDTATTGNIGYIAVPNLRHPRVLVPAASRRLAAMALRHYARPAGRSARLKRDAAVAALLSGGDRVLLRDRLELPSSPSDINSYLRTALGTEIHMCIHIGPARANRKPVLQLLNCDAKTIGFTKLGTNPLTRELVGAETTALRELASVDLRSTRIPEVLHAGTWRGNTVLVQEALPGWRRPVATNQDRLMHAMREFAECRGVTRQRLQDSPYHEVLQRRLDVLALRTNPDAATLVDAATRLLRRHAEQPLEFGAWHGDWTPWNMAMLSDQILLWDLERFTVGVPIGFDALHYALQRDIVTLGSDPTTAVLTLLAQAPRLMARFDVVETAARVSALLYLVDLAARYLTDRQAEAGATLGALGRWLLPTLLRHVATEGGVVL</sequence>
<dbReference type="AlphaFoldDB" id="A0A543ATV5"/>
<dbReference type="OrthoDB" id="8479674at2"/>
<evidence type="ECO:0000313" key="2">
    <source>
        <dbReference type="Proteomes" id="UP000317043"/>
    </source>
</evidence>
<evidence type="ECO:0008006" key="3">
    <source>
        <dbReference type="Google" id="ProtNLM"/>
    </source>
</evidence>
<dbReference type="InterPro" id="IPR011009">
    <property type="entry name" value="Kinase-like_dom_sf"/>
</dbReference>
<reference evidence="1 2" key="1">
    <citation type="submission" date="2019-06" db="EMBL/GenBank/DDBJ databases">
        <title>Sequencing the genomes of 1000 actinobacteria strains.</title>
        <authorList>
            <person name="Klenk H.-P."/>
        </authorList>
    </citation>
    <scope>NUCLEOTIDE SEQUENCE [LARGE SCALE GENOMIC DNA]</scope>
    <source>
        <strain evidence="1 2">DSM 45928</strain>
    </source>
</reference>
<gene>
    <name evidence="1" type="ORF">FB566_1522</name>
</gene>
<protein>
    <recommendedName>
        <fullName evidence="3">Phosphotransferase family enzyme</fullName>
    </recommendedName>
</protein>
<dbReference type="InParanoid" id="A0A543ATV5"/>